<keyword evidence="1" id="KW-1133">Transmembrane helix</keyword>
<proteinExistence type="predicted"/>
<dbReference type="AlphaFoldDB" id="A0A816E5B1"/>
<evidence type="ECO:0000313" key="2">
    <source>
        <dbReference type="EMBL" id="CAF1500936.1"/>
    </source>
</evidence>
<evidence type="ECO:0000313" key="3">
    <source>
        <dbReference type="EMBL" id="CAF1644463.1"/>
    </source>
</evidence>
<gene>
    <name evidence="2" type="ORF">BJG266_LOCUS43165</name>
    <name evidence="3" type="ORF">QVE165_LOCUS60082</name>
</gene>
<dbReference type="OrthoDB" id="10396708at2759"/>
<dbReference type="EMBL" id="CAJNOI010002993">
    <property type="protein sequence ID" value="CAF1500936.1"/>
    <property type="molecule type" value="Genomic_DNA"/>
</dbReference>
<keyword evidence="1" id="KW-0812">Transmembrane</keyword>
<keyword evidence="4" id="KW-1185">Reference proteome</keyword>
<evidence type="ECO:0000313" key="4">
    <source>
        <dbReference type="Proteomes" id="UP000663832"/>
    </source>
</evidence>
<reference evidence="3" key="1">
    <citation type="submission" date="2021-02" db="EMBL/GenBank/DDBJ databases">
        <authorList>
            <person name="Nowell W R."/>
        </authorList>
    </citation>
    <scope>NUCLEOTIDE SEQUENCE</scope>
</reference>
<name>A0A816E5B1_9BILA</name>
<keyword evidence="1" id="KW-0472">Membrane</keyword>
<feature type="transmembrane region" description="Helical" evidence="1">
    <location>
        <begin position="137"/>
        <end position="158"/>
    </location>
</feature>
<sequence length="183" mass="20658">MNPAGFYSISYLNYWDDNYNSYFSYVSNPGYLFSVLTASANASGFFGGCYPLNALLESTLDCLYDDSCLEVLPDYFPALNQVNFSSLLPSDRTNISVNDRLSNLFVNEWLTKINYSTYFTKCAPSVCTYTKTDWTSFSYTIGLLISLYGSLIIVLRFISTTIVNIASKIEFRLTNIPINFGKD</sequence>
<protein>
    <submittedName>
        <fullName evidence="3">Uncharacterized protein</fullName>
    </submittedName>
</protein>
<comment type="caution">
    <text evidence="3">The sequence shown here is derived from an EMBL/GenBank/DDBJ whole genome shotgun (WGS) entry which is preliminary data.</text>
</comment>
<dbReference type="Proteomes" id="UP000663877">
    <property type="component" value="Unassembled WGS sequence"/>
</dbReference>
<organism evidence="3 4">
    <name type="scientific">Adineta steineri</name>
    <dbReference type="NCBI Taxonomy" id="433720"/>
    <lineage>
        <taxon>Eukaryota</taxon>
        <taxon>Metazoa</taxon>
        <taxon>Spiralia</taxon>
        <taxon>Gnathifera</taxon>
        <taxon>Rotifera</taxon>
        <taxon>Eurotatoria</taxon>
        <taxon>Bdelloidea</taxon>
        <taxon>Adinetida</taxon>
        <taxon>Adinetidae</taxon>
        <taxon>Adineta</taxon>
    </lineage>
</organism>
<evidence type="ECO:0000256" key="1">
    <source>
        <dbReference type="SAM" id="Phobius"/>
    </source>
</evidence>
<dbReference type="EMBL" id="CAJNOM010003337">
    <property type="protein sequence ID" value="CAF1644463.1"/>
    <property type="molecule type" value="Genomic_DNA"/>
</dbReference>
<accession>A0A816E5B1</accession>
<dbReference type="Proteomes" id="UP000663832">
    <property type="component" value="Unassembled WGS sequence"/>
</dbReference>